<organism evidence="1 2">
    <name type="scientific">Bacillus inaquosorum</name>
    <dbReference type="NCBI Taxonomy" id="483913"/>
    <lineage>
        <taxon>Bacteria</taxon>
        <taxon>Bacillati</taxon>
        <taxon>Bacillota</taxon>
        <taxon>Bacilli</taxon>
        <taxon>Bacillales</taxon>
        <taxon>Bacillaceae</taxon>
        <taxon>Bacillus</taxon>
    </lineage>
</organism>
<feature type="non-terminal residue" evidence="1">
    <location>
        <position position="48"/>
    </location>
</feature>
<dbReference type="RefSeq" id="WP_268310218.1">
    <property type="nucleotide sequence ID" value="NZ_JALAXJ010000027.1"/>
</dbReference>
<comment type="caution">
    <text evidence="1">The sequence shown here is derived from an EMBL/GenBank/DDBJ whole genome shotgun (WGS) entry which is preliminary data.</text>
</comment>
<sequence length="48" mass="5415">SLAAAAGLDARRFHYAMEQMRSYALIQPERSEGRTQYLAHQTVVAYGE</sequence>
<feature type="non-terminal residue" evidence="1">
    <location>
        <position position="1"/>
    </location>
</feature>
<reference evidence="1" key="1">
    <citation type="submission" date="2022-02" db="EMBL/GenBank/DDBJ databases">
        <title>Crop Bioprotection Bacillus Genome Sequencing.</title>
        <authorList>
            <person name="Dunlap C."/>
        </authorList>
    </citation>
    <scope>NUCLEOTIDE SEQUENCE</scope>
    <source>
        <strain evidence="1">T20C13</strain>
    </source>
</reference>
<dbReference type="Proteomes" id="UP001066278">
    <property type="component" value="Unassembled WGS sequence"/>
</dbReference>
<name>A0A9Q4I0N5_9BACI</name>
<proteinExistence type="predicted"/>
<evidence type="ECO:0000313" key="1">
    <source>
        <dbReference type="EMBL" id="MCY9231609.1"/>
    </source>
</evidence>
<evidence type="ECO:0000313" key="2">
    <source>
        <dbReference type="Proteomes" id="UP001066278"/>
    </source>
</evidence>
<dbReference type="AlphaFoldDB" id="A0A9Q4I0N5"/>
<gene>
    <name evidence="1" type="ORF">MOE99_20030</name>
</gene>
<accession>A0A9Q4I0N5</accession>
<dbReference type="EMBL" id="JALAXJ010000027">
    <property type="protein sequence ID" value="MCY9231609.1"/>
    <property type="molecule type" value="Genomic_DNA"/>
</dbReference>
<protein>
    <submittedName>
        <fullName evidence="1">Uncharacterized protein</fullName>
    </submittedName>
</protein>